<reference evidence="2 3" key="1">
    <citation type="submission" date="2024-09" db="EMBL/GenBank/DDBJ databases">
        <authorList>
            <person name="Sun Q."/>
            <person name="Mori K."/>
        </authorList>
    </citation>
    <scope>NUCLEOTIDE SEQUENCE [LARGE SCALE GENOMIC DNA]</scope>
    <source>
        <strain evidence="2 3">TISTR 1856</strain>
    </source>
</reference>
<dbReference type="EMBL" id="JBHMDM010000007">
    <property type="protein sequence ID" value="MFB9378542.1"/>
    <property type="molecule type" value="Genomic_DNA"/>
</dbReference>
<protein>
    <recommendedName>
        <fullName evidence="4">DUF2530 domain-containing protein</fullName>
    </recommendedName>
</protein>
<gene>
    <name evidence="2" type="ORF">ACFFVI_16380</name>
</gene>
<keyword evidence="3" id="KW-1185">Reference proteome</keyword>
<keyword evidence="1" id="KW-1133">Transmembrane helix</keyword>
<evidence type="ECO:0000256" key="1">
    <source>
        <dbReference type="SAM" id="Phobius"/>
    </source>
</evidence>
<sequence>MTAAQLKRAWRTARRGAQTELRPVDLTTDRHTPTRGTRVWAIATFVCLAVGVVAMGGRGGDPIAPDWVMGAAGGVGLFCAVVWILLYRRARAAGRPGEQR</sequence>
<organism evidence="2 3">
    <name type="scientific">Kineococcus gynurae</name>
    <dbReference type="NCBI Taxonomy" id="452979"/>
    <lineage>
        <taxon>Bacteria</taxon>
        <taxon>Bacillati</taxon>
        <taxon>Actinomycetota</taxon>
        <taxon>Actinomycetes</taxon>
        <taxon>Kineosporiales</taxon>
        <taxon>Kineosporiaceae</taxon>
        <taxon>Kineococcus</taxon>
    </lineage>
</organism>
<keyword evidence="1" id="KW-0812">Transmembrane</keyword>
<feature type="transmembrane region" description="Helical" evidence="1">
    <location>
        <begin position="39"/>
        <end position="55"/>
    </location>
</feature>
<dbReference type="RefSeq" id="WP_380136803.1">
    <property type="nucleotide sequence ID" value="NZ_JBHLUI010000008.1"/>
</dbReference>
<comment type="caution">
    <text evidence="2">The sequence shown here is derived from an EMBL/GenBank/DDBJ whole genome shotgun (WGS) entry which is preliminary data.</text>
</comment>
<name>A0ABV5LWS0_9ACTN</name>
<accession>A0ABV5LWS0</accession>
<evidence type="ECO:0000313" key="2">
    <source>
        <dbReference type="EMBL" id="MFB9378542.1"/>
    </source>
</evidence>
<evidence type="ECO:0008006" key="4">
    <source>
        <dbReference type="Google" id="ProtNLM"/>
    </source>
</evidence>
<keyword evidence="1" id="KW-0472">Membrane</keyword>
<proteinExistence type="predicted"/>
<evidence type="ECO:0000313" key="3">
    <source>
        <dbReference type="Proteomes" id="UP001589748"/>
    </source>
</evidence>
<dbReference type="Proteomes" id="UP001589748">
    <property type="component" value="Unassembled WGS sequence"/>
</dbReference>
<feature type="transmembrane region" description="Helical" evidence="1">
    <location>
        <begin position="67"/>
        <end position="86"/>
    </location>
</feature>